<keyword evidence="1" id="KW-1133">Transmembrane helix</keyword>
<dbReference type="Proteomes" id="UP000580797">
    <property type="component" value="Unassembled WGS sequence"/>
</dbReference>
<dbReference type="EMBL" id="JACHDR010000001">
    <property type="protein sequence ID" value="MBB5512145.1"/>
    <property type="molecule type" value="Genomic_DNA"/>
</dbReference>
<dbReference type="RefSeq" id="WP_183664018.1">
    <property type="nucleotide sequence ID" value="NZ_JACHDR010000001.1"/>
</dbReference>
<keyword evidence="1" id="KW-0472">Membrane</keyword>
<evidence type="ECO:0000313" key="2">
    <source>
        <dbReference type="EMBL" id="MBB5512145.1"/>
    </source>
</evidence>
<proteinExistence type="predicted"/>
<dbReference type="AlphaFoldDB" id="A0A7W8TSL5"/>
<comment type="caution">
    <text evidence="2">The sequence shown here is derived from an EMBL/GenBank/DDBJ whole genome shotgun (WGS) entry which is preliminary data.</text>
</comment>
<reference evidence="2 3" key="1">
    <citation type="submission" date="2020-08" db="EMBL/GenBank/DDBJ databases">
        <title>Sequencing the genomes of 1000 actinobacteria strains.</title>
        <authorList>
            <person name="Klenk H.-P."/>
        </authorList>
    </citation>
    <scope>NUCLEOTIDE SEQUENCE [LARGE SCALE GENOMIC DNA]</scope>
    <source>
        <strain evidence="2 3">DSM 105783</strain>
    </source>
</reference>
<sequence length="68" mass="6953">MRSAFPSRSRIVGAGNAAVVAPAREGEVLVHRHDACRSVEDRQASGMLSSAVLIVVIAAIITAVVAAA</sequence>
<name>A0A7W8TSL5_9MICC</name>
<keyword evidence="1" id="KW-0812">Transmembrane</keyword>
<protein>
    <submittedName>
        <fullName evidence="2">Uncharacterized protein</fullName>
    </submittedName>
</protein>
<organism evidence="2 3">
    <name type="scientific">Neomicrococcus aestuarii</name>
    <dbReference type="NCBI Taxonomy" id="556325"/>
    <lineage>
        <taxon>Bacteria</taxon>
        <taxon>Bacillati</taxon>
        <taxon>Actinomycetota</taxon>
        <taxon>Actinomycetes</taxon>
        <taxon>Micrococcales</taxon>
        <taxon>Micrococcaceae</taxon>
        <taxon>Neomicrococcus</taxon>
    </lineage>
</organism>
<accession>A0A7W8TSL5</accession>
<evidence type="ECO:0000313" key="3">
    <source>
        <dbReference type="Proteomes" id="UP000580797"/>
    </source>
</evidence>
<evidence type="ECO:0000256" key="1">
    <source>
        <dbReference type="SAM" id="Phobius"/>
    </source>
</evidence>
<gene>
    <name evidence="2" type="ORF">HD598_000832</name>
</gene>
<feature type="transmembrane region" description="Helical" evidence="1">
    <location>
        <begin position="47"/>
        <end position="67"/>
    </location>
</feature>